<dbReference type="EMBL" id="AHAM01000026">
    <property type="protein sequence ID" value="EHK58811.1"/>
    <property type="molecule type" value="Genomic_DNA"/>
</dbReference>
<sequence>MKRILVALAAYAFYRWWNSEPEQPAVPSAPLKQTPPRRKPVNPS</sequence>
<proteinExistence type="predicted"/>
<evidence type="ECO:0000256" key="1">
    <source>
        <dbReference type="SAM" id="MobiDB-lite"/>
    </source>
</evidence>
<dbReference type="RefSeq" id="WP_008834203.1">
    <property type="nucleotide sequence ID" value="NZ_AHAM01000026.1"/>
</dbReference>
<evidence type="ECO:0000313" key="2">
    <source>
        <dbReference type="EMBL" id="EHK58811.1"/>
    </source>
</evidence>
<dbReference type="AlphaFoldDB" id="H0HK91"/>
<protein>
    <submittedName>
        <fullName evidence="2">Uncharacterized protein</fullName>
    </submittedName>
</protein>
<reference evidence="2 3" key="1">
    <citation type="journal article" date="2012" name="J. Bacteriol.">
        <title>Draft Genome Sequence of Mesorhizobium alhagi CCNWXJ12-2T, a Novel Salt-Resistant Species Isolated from the Desert of Northwestern China.</title>
        <authorList>
            <person name="Zhou M."/>
            <person name="Chen W."/>
            <person name="Chen H."/>
            <person name="Wei G."/>
        </authorList>
    </citation>
    <scope>NUCLEOTIDE SEQUENCE [LARGE SCALE GENOMIC DNA]</scope>
    <source>
        <strain evidence="2 3">CCNWXJ12-2</strain>
    </source>
</reference>
<gene>
    <name evidence="2" type="ORF">MAXJ12_02731</name>
</gene>
<evidence type="ECO:0000313" key="3">
    <source>
        <dbReference type="Proteomes" id="UP000003250"/>
    </source>
</evidence>
<keyword evidence="3" id="KW-1185">Reference proteome</keyword>
<feature type="region of interest" description="Disordered" evidence="1">
    <location>
        <begin position="21"/>
        <end position="44"/>
    </location>
</feature>
<organism evidence="2 3">
    <name type="scientific">Mesorhizobium alhagi CCNWXJ12-2</name>
    <dbReference type="NCBI Taxonomy" id="1107882"/>
    <lineage>
        <taxon>Bacteria</taxon>
        <taxon>Pseudomonadati</taxon>
        <taxon>Pseudomonadota</taxon>
        <taxon>Alphaproteobacteria</taxon>
        <taxon>Hyphomicrobiales</taxon>
        <taxon>Phyllobacteriaceae</taxon>
        <taxon>Allomesorhizobium</taxon>
    </lineage>
</organism>
<dbReference type="PATRIC" id="fig|1107882.3.peg.540"/>
<name>H0HK91_9HYPH</name>
<accession>H0HK91</accession>
<feature type="compositionally biased region" description="Basic residues" evidence="1">
    <location>
        <begin position="35"/>
        <end position="44"/>
    </location>
</feature>
<dbReference type="Proteomes" id="UP000003250">
    <property type="component" value="Unassembled WGS sequence"/>
</dbReference>